<organism evidence="1">
    <name type="scientific">Bosea sp. NBC_00436</name>
    <dbReference type="NCBI Taxonomy" id="2969620"/>
    <lineage>
        <taxon>Bacteria</taxon>
        <taxon>Pseudomonadati</taxon>
        <taxon>Pseudomonadota</taxon>
        <taxon>Alphaproteobacteria</taxon>
        <taxon>Hyphomicrobiales</taxon>
        <taxon>Boseaceae</taxon>
        <taxon>Bosea</taxon>
    </lineage>
</organism>
<accession>A0A9E8CSA2</accession>
<dbReference type="EMBL" id="CP102774">
    <property type="protein sequence ID" value="UZF86876.1"/>
    <property type="molecule type" value="Genomic_DNA"/>
</dbReference>
<dbReference type="AlphaFoldDB" id="A0A9E8CSA2"/>
<gene>
    <name evidence="1" type="ORF">NWE54_24485</name>
</gene>
<proteinExistence type="predicted"/>
<sequence length="74" mass="8213">MTDFTPPLLPDDVVQKFRTGAEEKMAEQLRSMTSEYGIQATTAMMIGFVEAMKAWSEEVVGMSIADALAQEKRP</sequence>
<name>A0A9E8CSA2_9HYPH</name>
<evidence type="ECO:0000313" key="1">
    <source>
        <dbReference type="EMBL" id="UZF86876.1"/>
    </source>
</evidence>
<reference evidence="1" key="1">
    <citation type="submission" date="2022-08" db="EMBL/GenBank/DDBJ databases">
        <title>Complete Genome Sequences of 2 Bosea sp. soil isolates.</title>
        <authorList>
            <person name="Alvarez Arevalo M."/>
            <person name="Sterndorff E.B."/>
            <person name="Faurdal D."/>
            <person name="Joergensen T.S."/>
            <person name="Weber T."/>
        </authorList>
    </citation>
    <scope>NUCLEOTIDE SEQUENCE</scope>
    <source>
        <strain evidence="1">NBC_00436</strain>
    </source>
</reference>
<protein>
    <submittedName>
        <fullName evidence="1">Uncharacterized protein</fullName>
    </submittedName>
</protein>